<organism evidence="3 4">
    <name type="scientific">Amycolatopsis deserti</name>
    <dbReference type="NCBI Taxonomy" id="185696"/>
    <lineage>
        <taxon>Bacteria</taxon>
        <taxon>Bacillati</taxon>
        <taxon>Actinomycetota</taxon>
        <taxon>Actinomycetes</taxon>
        <taxon>Pseudonocardiales</taxon>
        <taxon>Pseudonocardiaceae</taxon>
        <taxon>Amycolatopsis</taxon>
    </lineage>
</organism>
<dbReference type="InterPro" id="IPR007111">
    <property type="entry name" value="NACHT_NTPase"/>
</dbReference>
<feature type="domain" description="NACHT" evidence="2">
    <location>
        <begin position="145"/>
        <end position="280"/>
    </location>
</feature>
<dbReference type="EMBL" id="BNAU01000001">
    <property type="protein sequence ID" value="GHE77804.1"/>
    <property type="molecule type" value="Genomic_DNA"/>
</dbReference>
<evidence type="ECO:0000313" key="4">
    <source>
        <dbReference type="Proteomes" id="UP000605897"/>
    </source>
</evidence>
<dbReference type="InterPro" id="IPR016024">
    <property type="entry name" value="ARM-type_fold"/>
</dbReference>
<protein>
    <recommendedName>
        <fullName evidence="2">NACHT domain-containing protein</fullName>
    </recommendedName>
</protein>
<evidence type="ECO:0000313" key="3">
    <source>
        <dbReference type="EMBL" id="GHE77804.1"/>
    </source>
</evidence>
<dbReference type="SUPFAM" id="SSF48371">
    <property type="entry name" value="ARM repeat"/>
    <property type="match status" value="1"/>
</dbReference>
<dbReference type="SUPFAM" id="SSF52540">
    <property type="entry name" value="P-loop containing nucleoside triphosphate hydrolases"/>
    <property type="match status" value="1"/>
</dbReference>
<feature type="region of interest" description="Disordered" evidence="1">
    <location>
        <begin position="94"/>
        <end position="115"/>
    </location>
</feature>
<feature type="compositionally biased region" description="Basic and acidic residues" evidence="1">
    <location>
        <begin position="104"/>
        <end position="115"/>
    </location>
</feature>
<reference evidence="4" key="1">
    <citation type="journal article" date="2019" name="Int. J. Syst. Evol. Microbiol.">
        <title>The Global Catalogue of Microorganisms (GCM) 10K type strain sequencing project: providing services to taxonomists for standard genome sequencing and annotation.</title>
        <authorList>
            <consortium name="The Broad Institute Genomics Platform"/>
            <consortium name="The Broad Institute Genome Sequencing Center for Infectious Disease"/>
            <person name="Wu L."/>
            <person name="Ma J."/>
        </authorList>
    </citation>
    <scope>NUCLEOTIDE SEQUENCE [LARGE SCALE GENOMIC DNA]</scope>
    <source>
        <strain evidence="4">CGMCC 4.7677</strain>
    </source>
</reference>
<dbReference type="Proteomes" id="UP000605897">
    <property type="component" value="Unassembled WGS sequence"/>
</dbReference>
<gene>
    <name evidence="3" type="ORF">GCM10017786_04150</name>
</gene>
<evidence type="ECO:0000259" key="2">
    <source>
        <dbReference type="PROSITE" id="PS50837"/>
    </source>
</evidence>
<sequence length="1747" mass="189130">MDEQRISNDLSGTVHGAAVQAGSITGGVHFHLSPPGAAPAPHPAAPAGWGEAAALPADVQALLRAQAQAAQELPYRLPGARRPALATLYVRQELGSGSEDDQPEPERPAPIVDDRGRLVNPAAPVARLVVRPPSRSVHDVLASDDHVVVTGGPGQGKSTLSLRLAADLAGWWAPGQEGHAGALEPVLPLRLTARELASRLDTPFPHAIAASIRAEYGALLAKPVDPERLGERVAGRRWLLLVDGLDEVADAVERDRLVTVLAAWASTAEAPYRIVLTTRPIDGAALAPLQRIGANRYELQPFDEKALRDFAGKWFGPGDDADRFVRQIRAAHLDELVRVPLLATIAAIIFEQHGDRPLPDSQYELYESYLKYLRSAQATRPGRFDEVCGPLLEHLGRVRLEADTSLTDAALSWAEQHVPGWTADAGDELISSLTAAGPLVRRAGDLRFLHHSFAEHLAATAQARLLPARFDPVHPDFALLLHAANGDNRGRHARAVLLHYTRLHTTEADRLIGWLHAGSADEHLLAARLLAWRVPAGVGVVDDFLATVRAWARTTQSPGGEILAQAGRATHHPGIAGWLSGLMTDEDLPWPSRVEAATALATRLRGAEGDAARRRLRAVIDDEAIAVEVRLAAAEALSECGGDDRAIAEHGLVSVLGDPRTSGLDRRKAAVVLSAFGSAARARAVRALESVLADSWAPDRDLVEAATGLVEIGVEFHERCADVFRTILGRHTGLNTDLTDAAQALASLGTPHLDEAVAALTGWIKDRRNDRVERIFAVEALAELGPQHRAHAVTLLQALGTEFGVTPAERRFLADSLANLGSHEEAVAHLRAVLADPTATVNQRLWAARSLGDAAPRYAGEAAPLLQRLAEHPLAAGFERMAALAWLAAAGEPHRAAAVDALRGTLADGAADPHLCLEAAKQLARLGPEFHPEIVEHLSEIAHRRRDPDLRSDTWRLLRRLDGPSGDRAAAELLRLLGPDEGSTWTAWRDYPAPQLSDTDDHEALARAAIEVLRDPMRRGDARRAAATTLVDLGRPYHRDALDGVVALLRSGTVPALELRWLARSLTGLGHAPREEAAEAFREVLRAPAATAATVCGVAEALDNLGHRGDPEVITALERIAFDETADGESRGDAAVALARAAPDRIDAAAAVVLSSRGTSDYRWERRLRTLAVLGADLAPGLRDVLAGRAPKRLRCEIAAALLAELDPSRREEALAELEAQAADDCLGFSDRVDVWMRIASLAPDRRNEAAVFLRQVLEDEQQSHTDRCEAAKNLAELDGSQAERCLAVLWRLAGDPERAAHEHELAVYWWDALSSGQTAELLQANLLRARDPAATAWFRARLAQRYRGRETRETRLALLDDPAVAPEERFAGLTAWDDPDLIADAESALHDLLTAPEASPTERVEAAATLAGLSPGHLPRAVAVLAEFTQQRFGRLAWDKLAELGADWRRRRVAEAHAVLADQSRHWRDHAEASEVLVDLVSAEVVAGYLRGVLDEEVVGDLDRVEVRLLLRDLDGLDQLRRMRDDGSAPAAIRWTVANRLARYTVADRSAGVRTLHSLATDPAGRPALRWRAARDLMSSGDRGRELGAPALQEIVNDETLPHLVRTDAARELAGHRPDLRGEMLRVLHHLRHTGTPLARVRVCEAIGHFDSLDGALGLRALAADRTLGPRVRLRAATAMARLRADRREEAAVVAREVAHDEAAPRHVRVEAARLLARLSRLCRGEARDLLRRLTHVAGNTPAPFA</sequence>
<dbReference type="RefSeq" id="WP_191242764.1">
    <property type="nucleotide sequence ID" value="NZ_BNAU01000001.1"/>
</dbReference>
<dbReference type="Pfam" id="PF05729">
    <property type="entry name" value="NACHT"/>
    <property type="match status" value="1"/>
</dbReference>
<dbReference type="InterPro" id="IPR011989">
    <property type="entry name" value="ARM-like"/>
</dbReference>
<name>A0ABQ3IEC7_9PSEU</name>
<evidence type="ECO:0000256" key="1">
    <source>
        <dbReference type="SAM" id="MobiDB-lite"/>
    </source>
</evidence>
<dbReference type="PROSITE" id="PS50837">
    <property type="entry name" value="NACHT"/>
    <property type="match status" value="1"/>
</dbReference>
<comment type="caution">
    <text evidence="3">The sequence shown here is derived from an EMBL/GenBank/DDBJ whole genome shotgun (WGS) entry which is preliminary data.</text>
</comment>
<dbReference type="Gene3D" id="3.40.50.300">
    <property type="entry name" value="P-loop containing nucleotide triphosphate hydrolases"/>
    <property type="match status" value="1"/>
</dbReference>
<dbReference type="InterPro" id="IPR027417">
    <property type="entry name" value="P-loop_NTPase"/>
</dbReference>
<dbReference type="SMART" id="SM00567">
    <property type="entry name" value="EZ_HEAT"/>
    <property type="match status" value="11"/>
</dbReference>
<accession>A0ABQ3IEC7</accession>
<dbReference type="Gene3D" id="1.25.10.10">
    <property type="entry name" value="Leucine-rich Repeat Variant"/>
    <property type="match status" value="1"/>
</dbReference>
<keyword evidence="4" id="KW-1185">Reference proteome</keyword>
<dbReference type="InterPro" id="IPR004155">
    <property type="entry name" value="PBS_lyase_HEAT"/>
</dbReference>
<proteinExistence type="predicted"/>